<accession>A0A1M4WGB2</accession>
<keyword evidence="7" id="KW-1185">Reference proteome</keyword>
<dbReference type="PANTHER" id="PTHR35005:SF1">
    <property type="entry name" value="2-AMINO-5-FORMYLAMINO-6-RIBOSYLAMINOPYRIMIDIN-4(3H)-ONE 5'-MONOPHOSPHATE DEFORMYLASE"/>
    <property type="match status" value="1"/>
</dbReference>
<dbReference type="NCBIfam" id="TIGR03964">
    <property type="entry name" value="mycofact_creat"/>
    <property type="match status" value="1"/>
</dbReference>
<dbReference type="PANTHER" id="PTHR35005">
    <property type="entry name" value="3-DEHYDRO-SCYLLO-INOSOSE HYDROLASE"/>
    <property type="match status" value="1"/>
</dbReference>
<dbReference type="AlphaFoldDB" id="A0A1M4WGB2"/>
<evidence type="ECO:0000256" key="4">
    <source>
        <dbReference type="ARBA" id="ARBA00022833"/>
    </source>
</evidence>
<gene>
    <name evidence="6" type="ORF">SAMN02745225_01666</name>
</gene>
<reference evidence="7" key="1">
    <citation type="submission" date="2016-11" db="EMBL/GenBank/DDBJ databases">
        <authorList>
            <person name="Varghese N."/>
            <person name="Submissions S."/>
        </authorList>
    </citation>
    <scope>NUCLEOTIDE SEQUENCE [LARGE SCALE GENOMIC DNA]</scope>
    <source>
        <strain evidence="7">DSM 19514</strain>
    </source>
</reference>
<name>A0A1M4WGB2_9ACTN</name>
<evidence type="ECO:0000256" key="2">
    <source>
        <dbReference type="ARBA" id="ARBA00022723"/>
    </source>
</evidence>
<dbReference type="GO" id="GO:0009231">
    <property type="term" value="P:riboflavin biosynthetic process"/>
    <property type="evidence" value="ECO:0007669"/>
    <property type="project" value="TreeGrafter"/>
</dbReference>
<comment type="cofactor">
    <cofactor evidence="1">
        <name>Zn(2+)</name>
        <dbReference type="ChEBI" id="CHEBI:29105"/>
    </cofactor>
</comment>
<dbReference type="InterPro" id="IPR024087">
    <property type="entry name" value="Creatininase-like_sf"/>
</dbReference>
<dbReference type="Gene3D" id="3.40.50.10310">
    <property type="entry name" value="Creatininase"/>
    <property type="match status" value="1"/>
</dbReference>
<evidence type="ECO:0000256" key="1">
    <source>
        <dbReference type="ARBA" id="ARBA00001947"/>
    </source>
</evidence>
<keyword evidence="4" id="KW-0862">Zinc</keyword>
<dbReference type="STRING" id="1121881.SAMN02745225_01666"/>
<keyword evidence="3 6" id="KW-0378">Hydrolase</keyword>
<evidence type="ECO:0000313" key="7">
    <source>
        <dbReference type="Proteomes" id="UP000184295"/>
    </source>
</evidence>
<dbReference type="InterPro" id="IPR003785">
    <property type="entry name" value="Creatininase/forma_Hydrolase"/>
</dbReference>
<dbReference type="Proteomes" id="UP000184295">
    <property type="component" value="Unassembled WGS sequence"/>
</dbReference>
<dbReference type="GO" id="GO:0046872">
    <property type="term" value="F:metal ion binding"/>
    <property type="evidence" value="ECO:0007669"/>
    <property type="project" value="UniProtKB-KW"/>
</dbReference>
<keyword evidence="2" id="KW-0479">Metal-binding</keyword>
<protein>
    <submittedName>
        <fullName evidence="6">Creatinine amidohydrolase</fullName>
    </submittedName>
</protein>
<dbReference type="SUPFAM" id="SSF102215">
    <property type="entry name" value="Creatininase"/>
    <property type="match status" value="1"/>
</dbReference>
<dbReference type="InterPro" id="IPR023871">
    <property type="entry name" value="MftE"/>
</dbReference>
<evidence type="ECO:0000256" key="5">
    <source>
        <dbReference type="ARBA" id="ARBA00024029"/>
    </source>
</evidence>
<dbReference type="GO" id="GO:0016811">
    <property type="term" value="F:hydrolase activity, acting on carbon-nitrogen (but not peptide) bonds, in linear amides"/>
    <property type="evidence" value="ECO:0007669"/>
    <property type="project" value="TreeGrafter"/>
</dbReference>
<dbReference type="Pfam" id="PF02633">
    <property type="entry name" value="Creatininase"/>
    <property type="match status" value="1"/>
</dbReference>
<dbReference type="RefSeq" id="WP_218587446.1">
    <property type="nucleotide sequence ID" value="NZ_FQUL01000025.1"/>
</dbReference>
<evidence type="ECO:0000256" key="3">
    <source>
        <dbReference type="ARBA" id="ARBA00022801"/>
    </source>
</evidence>
<organism evidence="6 7">
    <name type="scientific">Ferrithrix thermotolerans DSM 19514</name>
    <dbReference type="NCBI Taxonomy" id="1121881"/>
    <lineage>
        <taxon>Bacteria</taxon>
        <taxon>Bacillati</taxon>
        <taxon>Actinomycetota</taxon>
        <taxon>Acidimicrobiia</taxon>
        <taxon>Acidimicrobiales</taxon>
        <taxon>Acidimicrobiaceae</taxon>
        <taxon>Ferrithrix</taxon>
    </lineage>
</organism>
<sequence length="250" mass="26746">MNPVTRRLTEMTTTEVSVDAGSKILVIPLGSTEQHGPHLPLDTDTRITEALVHTLSLAYPDRVVLAPTINYGSSGEHSHFDGTLSLSNEALAEVIRSIVLSASSFRSTLLVTAHGGNAPIAQRVVNDLRTLGVRTGVWFPTRATIVERTQKLMVGGSQAAGALDPDLHAGRTETSIMLALDASRVRVDRAQAGPMPIDELRVRSLYEQGVHAVSKNGVMGDPSGASKEEGALLLGIMSEALIDFFARKYL</sequence>
<evidence type="ECO:0000313" key="6">
    <source>
        <dbReference type="EMBL" id="SHE80288.1"/>
    </source>
</evidence>
<comment type="similarity">
    <text evidence="5">Belongs to the creatininase superfamily.</text>
</comment>
<proteinExistence type="inferred from homology"/>
<dbReference type="EMBL" id="FQUL01000025">
    <property type="protein sequence ID" value="SHE80288.1"/>
    <property type="molecule type" value="Genomic_DNA"/>
</dbReference>